<feature type="non-terminal residue" evidence="2">
    <location>
        <position position="1"/>
    </location>
</feature>
<evidence type="ECO:0000313" key="3">
    <source>
        <dbReference type="Proteomes" id="UP000186744"/>
    </source>
</evidence>
<dbReference type="InterPro" id="IPR050708">
    <property type="entry name" value="T6SS_VgrG/RHS"/>
</dbReference>
<evidence type="ECO:0000313" key="2">
    <source>
        <dbReference type="EMBL" id="SIT05908.1"/>
    </source>
</evidence>
<dbReference type="InterPro" id="IPR022385">
    <property type="entry name" value="Rhs_assc_core"/>
</dbReference>
<dbReference type="EMBL" id="FTOL01000004">
    <property type="protein sequence ID" value="SIT05908.1"/>
    <property type="molecule type" value="Genomic_DNA"/>
</dbReference>
<feature type="compositionally biased region" description="Basic and acidic residues" evidence="1">
    <location>
        <begin position="604"/>
        <end position="633"/>
    </location>
</feature>
<feature type="region of interest" description="Disordered" evidence="1">
    <location>
        <begin position="580"/>
        <end position="692"/>
    </location>
</feature>
<organism evidence="2 3">
    <name type="scientific">Chryseobacterium ureilyticum</name>
    <dbReference type="NCBI Taxonomy" id="373668"/>
    <lineage>
        <taxon>Bacteria</taxon>
        <taxon>Pseudomonadati</taxon>
        <taxon>Bacteroidota</taxon>
        <taxon>Flavobacteriia</taxon>
        <taxon>Flavobacteriales</taxon>
        <taxon>Weeksellaceae</taxon>
        <taxon>Chryseobacterium group</taxon>
        <taxon>Chryseobacterium</taxon>
    </lineage>
</organism>
<dbReference type="NCBIfam" id="TIGR03696">
    <property type="entry name" value="Rhs_assc_core"/>
    <property type="match status" value="1"/>
</dbReference>
<dbReference type="Gene3D" id="2.180.10.10">
    <property type="entry name" value="RHS repeat-associated core"/>
    <property type="match status" value="1"/>
</dbReference>
<accession>A0A1N7P5T0</accession>
<evidence type="ECO:0000256" key="1">
    <source>
        <dbReference type="SAM" id="MobiDB-lite"/>
    </source>
</evidence>
<feature type="compositionally biased region" description="Polar residues" evidence="1">
    <location>
        <begin position="639"/>
        <end position="673"/>
    </location>
</feature>
<protein>
    <submittedName>
        <fullName evidence="2">RHS repeat-associated core domain-containing protein</fullName>
    </submittedName>
</protein>
<name>A0A1N7P5T0_9FLAO</name>
<dbReference type="PANTHER" id="PTHR32305">
    <property type="match status" value="1"/>
</dbReference>
<dbReference type="Proteomes" id="UP000186744">
    <property type="component" value="Unassembled WGS sequence"/>
</dbReference>
<dbReference type="AlphaFoldDB" id="A0A1N7P5T0"/>
<gene>
    <name evidence="2" type="ORF">SAMN05421786_104418</name>
</gene>
<dbReference type="STRING" id="373668.SAMN05421786_104418"/>
<reference evidence="3" key="1">
    <citation type="submission" date="2017-01" db="EMBL/GenBank/DDBJ databases">
        <authorList>
            <person name="Varghese N."/>
            <person name="Submissions S."/>
        </authorList>
    </citation>
    <scope>NUCLEOTIDE SEQUENCE [LARGE SCALE GENOMIC DNA]</scope>
    <source>
        <strain evidence="3">DSM 18017</strain>
    </source>
</reference>
<dbReference type="PANTHER" id="PTHR32305:SF15">
    <property type="entry name" value="PROTEIN RHSA-RELATED"/>
    <property type="match status" value="1"/>
</dbReference>
<feature type="compositionally biased region" description="Basic and acidic residues" evidence="1">
    <location>
        <begin position="675"/>
        <end position="685"/>
    </location>
</feature>
<dbReference type="RefSeq" id="WP_317048123.1">
    <property type="nucleotide sequence ID" value="NZ_FTOL01000004.1"/>
</dbReference>
<keyword evidence="3" id="KW-1185">Reference proteome</keyword>
<proteinExistence type="predicted"/>
<sequence length="692" mass="78194">THSINHLGGYTRTESKLDFAAVPQIVVTKHKRLTTDTEKVITETFTYDHQNRLLVHKHKIDSNPEEILAQNDYNELSQLTTKKVGGISLGSPLQTINYQYNIRGWMTQINDPSSLNGKLFGYGIKYTNPVYTNASLGMFNGNISEIDWISFSDAILKRYNYQYDPLNRLLKGAYSEPNNSTPQNNYFNEELTYDGNGNIKTLKRFSKPVFGGATAEKIDDLIYNYQNGNLSNKLDKVTLPSGVANNFSGYNALQGTLEYDLNGNMTSHPDKKIKILYNYLNLPQYILVKGTIFDTSNTRYNYRADGTKISKIYDNNGLIEINYLDGFQYDNRRALGTSVSFYTIPTLKFVSTSEGYYNFDENKYIYNYVDHLGNVRLSYMKDDEGALKIIDENNYYPFGLKHNEGPILSVFGGTAYNYKYNGKELQETGMYDYGARMYMPDLGRWGVVDPRSQYTHEAYSYVWNNPIMFTDPTGMQGEQVSDWITNGKGSYKWDPNVTGPGNTPKGWKYVGPTGSYRINGATVQLLEEGKTFTNIDEVAVKGASPVTAGIVLSQNARFGLFAFLAVASWYVISDFVDTTPTQYGTRIDPMTYSPHTMNSESDSGDDKDVNGQDVPQEQKGDGNGKPTRNERMQQKKAKNGNQGNDGDNEYNQSAEHTNGARGSTKQKHQNGQARKNRDQGGEKGDRNRRRYK</sequence>